<dbReference type="InterPro" id="IPR001623">
    <property type="entry name" value="DnaJ_domain"/>
</dbReference>
<dbReference type="Pfam" id="PF00226">
    <property type="entry name" value="DnaJ"/>
    <property type="match status" value="1"/>
</dbReference>
<dbReference type="PANTHER" id="PTHR44157:SF1">
    <property type="entry name" value="DNAJ HOMOLOG SUBFAMILY C MEMBER 11"/>
    <property type="match status" value="1"/>
</dbReference>
<dbReference type="PRINTS" id="PR00625">
    <property type="entry name" value="JDOMAIN"/>
</dbReference>
<dbReference type="InterPro" id="IPR024586">
    <property type="entry name" value="DnaJ-like_C11_C"/>
</dbReference>
<dbReference type="InterPro" id="IPR036869">
    <property type="entry name" value="J_dom_sf"/>
</dbReference>
<feature type="region of interest" description="Disordered" evidence="2">
    <location>
        <begin position="54"/>
        <end position="94"/>
    </location>
</feature>
<dbReference type="PANTHER" id="PTHR44157">
    <property type="entry name" value="DNAJ HOMOLOG SUBFAMILY C MEMBER 11"/>
    <property type="match status" value="1"/>
</dbReference>
<dbReference type="GO" id="GO:0042407">
    <property type="term" value="P:cristae formation"/>
    <property type="evidence" value="ECO:0007669"/>
    <property type="project" value="TreeGrafter"/>
</dbReference>
<feature type="non-terminal residue" evidence="4">
    <location>
        <position position="404"/>
    </location>
</feature>
<dbReference type="Pfam" id="PF11875">
    <property type="entry name" value="DnaJ-like_C11_C"/>
    <property type="match status" value="1"/>
</dbReference>
<feature type="non-terminal residue" evidence="4">
    <location>
        <position position="1"/>
    </location>
</feature>
<keyword evidence="5" id="KW-1185">Reference proteome</keyword>
<dbReference type="EMBL" id="JAAPAO010000936">
    <property type="protein sequence ID" value="KAF4652341.1"/>
    <property type="molecule type" value="Genomic_DNA"/>
</dbReference>
<dbReference type="Gene3D" id="1.10.287.110">
    <property type="entry name" value="DnaJ domain"/>
    <property type="match status" value="1"/>
</dbReference>
<keyword evidence="1" id="KW-0143">Chaperone</keyword>
<reference evidence="4 5" key="1">
    <citation type="submission" date="2020-04" db="EMBL/GenBank/DDBJ databases">
        <title>Perkinsus chesapeaki whole genome sequence.</title>
        <authorList>
            <person name="Bogema D.R."/>
        </authorList>
    </citation>
    <scope>NUCLEOTIDE SEQUENCE [LARGE SCALE GENOMIC DNA]</scope>
    <source>
        <strain evidence="4">ATCC PRA-425</strain>
    </source>
</reference>
<evidence type="ECO:0000313" key="4">
    <source>
        <dbReference type="EMBL" id="KAF4652341.1"/>
    </source>
</evidence>
<evidence type="ECO:0000256" key="2">
    <source>
        <dbReference type="SAM" id="MobiDB-lite"/>
    </source>
</evidence>
<feature type="region of interest" description="Disordered" evidence="2">
    <location>
        <begin position="298"/>
        <end position="317"/>
    </location>
</feature>
<proteinExistence type="predicted"/>
<accession>A0A7J6L0N0</accession>
<organism evidence="4 5">
    <name type="scientific">Perkinsus chesapeaki</name>
    <name type="common">Clam parasite</name>
    <name type="synonym">Perkinsus andrewsi</name>
    <dbReference type="NCBI Taxonomy" id="330153"/>
    <lineage>
        <taxon>Eukaryota</taxon>
        <taxon>Sar</taxon>
        <taxon>Alveolata</taxon>
        <taxon>Perkinsozoa</taxon>
        <taxon>Perkinsea</taxon>
        <taxon>Perkinsida</taxon>
        <taxon>Perkinsidae</taxon>
        <taxon>Perkinsus</taxon>
    </lineage>
</organism>
<dbReference type="GO" id="GO:0005739">
    <property type="term" value="C:mitochondrion"/>
    <property type="evidence" value="ECO:0007669"/>
    <property type="project" value="GOC"/>
</dbReference>
<feature type="compositionally biased region" description="Low complexity" evidence="2">
    <location>
        <begin position="85"/>
        <end position="94"/>
    </location>
</feature>
<dbReference type="OrthoDB" id="10250354at2759"/>
<sequence length="404" mass="44937">DYYSILGVSSDATLDDIRHAFYDICRRYHPDKVLINNNMQREEEEETLHLTKKKKMVNNKENNNIDNTTTSSTSDIDDNGGNGGSMSSSSSKCRRSGSSNYSLEHWTAIQTAWKCLSNDTKRIIYDIRREGRIINKDDSDKLLLLMREQANRDINNMQHEYNIILDKEIKRKGVIIKQALFGNLNRKKDNNNELEGPYINVTIPLQCAVDSHKVILAGGLAKADLPGFYNPIPLYKQQQEDNNKGEGGGGGGGMVTNACLYVLYEFKGKLHEVTVNEMEPLWLPLKAHAILNKDNINGPQQQQEKEEQKEDGDGDSSILVDDESGINNNNGWLSMVMGAAGVRGNNDDGKLAFDEIGKYKIPPEAGFPPKGKFMLKVYEVTEGGEGEGNKDDKGVGVGGFKGVQ</sequence>
<gene>
    <name evidence="4" type="ORF">FOL47_011141</name>
</gene>
<feature type="compositionally biased region" description="Low complexity" evidence="2">
    <location>
        <begin position="59"/>
        <end position="74"/>
    </location>
</feature>
<dbReference type="Proteomes" id="UP000591131">
    <property type="component" value="Unassembled WGS sequence"/>
</dbReference>
<name>A0A7J6L0N0_PERCH</name>
<evidence type="ECO:0000256" key="1">
    <source>
        <dbReference type="ARBA" id="ARBA00023186"/>
    </source>
</evidence>
<dbReference type="CDD" id="cd06257">
    <property type="entry name" value="DnaJ"/>
    <property type="match status" value="1"/>
</dbReference>
<feature type="compositionally biased region" description="Gly residues" evidence="2">
    <location>
        <begin position="395"/>
        <end position="404"/>
    </location>
</feature>
<dbReference type="PROSITE" id="PS50076">
    <property type="entry name" value="DNAJ_2"/>
    <property type="match status" value="1"/>
</dbReference>
<dbReference type="SUPFAM" id="SSF46565">
    <property type="entry name" value="Chaperone J-domain"/>
    <property type="match status" value="1"/>
</dbReference>
<dbReference type="AlphaFoldDB" id="A0A7J6L0N0"/>
<dbReference type="InterPro" id="IPR052243">
    <property type="entry name" value="Mito_inner_membrane_organizer"/>
</dbReference>
<feature type="region of interest" description="Disordered" evidence="2">
    <location>
        <begin position="383"/>
        <end position="404"/>
    </location>
</feature>
<comment type="caution">
    <text evidence="4">The sequence shown here is derived from an EMBL/GenBank/DDBJ whole genome shotgun (WGS) entry which is preliminary data.</text>
</comment>
<evidence type="ECO:0000259" key="3">
    <source>
        <dbReference type="PROSITE" id="PS50076"/>
    </source>
</evidence>
<evidence type="ECO:0000313" key="5">
    <source>
        <dbReference type="Proteomes" id="UP000591131"/>
    </source>
</evidence>
<protein>
    <recommendedName>
        <fullName evidence="3">J domain-containing protein</fullName>
    </recommendedName>
</protein>
<feature type="domain" description="J" evidence="3">
    <location>
        <begin position="1"/>
        <end position="129"/>
    </location>
</feature>
<dbReference type="SMART" id="SM00271">
    <property type="entry name" value="DnaJ"/>
    <property type="match status" value="1"/>
</dbReference>